<evidence type="ECO:0000313" key="3">
    <source>
        <dbReference type="Proteomes" id="UP000664132"/>
    </source>
</evidence>
<keyword evidence="3" id="KW-1185">Reference proteome</keyword>
<feature type="region of interest" description="Disordered" evidence="1">
    <location>
        <begin position="17"/>
        <end position="51"/>
    </location>
</feature>
<comment type="caution">
    <text evidence="2">The sequence shown here is derived from an EMBL/GenBank/DDBJ whole genome shotgun (WGS) entry which is preliminary data.</text>
</comment>
<name>A0A8H7TFR2_9HELO</name>
<dbReference type="EMBL" id="JAFJYH010000140">
    <property type="protein sequence ID" value="KAG4417993.1"/>
    <property type="molecule type" value="Genomic_DNA"/>
</dbReference>
<evidence type="ECO:0000313" key="2">
    <source>
        <dbReference type="EMBL" id="KAG4417993.1"/>
    </source>
</evidence>
<dbReference type="AlphaFoldDB" id="A0A8H7TFR2"/>
<dbReference type="SUPFAM" id="SSF49899">
    <property type="entry name" value="Concanavalin A-like lectins/glucanases"/>
    <property type="match status" value="1"/>
</dbReference>
<dbReference type="OrthoDB" id="4524534at2759"/>
<sequence length="130" mass="14058">MDTSKVSIANKILTLTASPSRGEKPASSGGKSIHVKYRSSTVHEKEKSNVSQTGGYDFVADFKATTTKGTWPAFWLTAVDGWPPEVDLAEWKGSGKISFNPLKTSSQMAAKDTGRGFVGKLVWLYLVQSS</sequence>
<accession>A0A8H7TFR2</accession>
<gene>
    <name evidence="2" type="ORF">IFR04_008887</name>
</gene>
<organism evidence="2 3">
    <name type="scientific">Cadophora malorum</name>
    <dbReference type="NCBI Taxonomy" id="108018"/>
    <lineage>
        <taxon>Eukaryota</taxon>
        <taxon>Fungi</taxon>
        <taxon>Dikarya</taxon>
        <taxon>Ascomycota</taxon>
        <taxon>Pezizomycotina</taxon>
        <taxon>Leotiomycetes</taxon>
        <taxon>Helotiales</taxon>
        <taxon>Ploettnerulaceae</taxon>
        <taxon>Cadophora</taxon>
    </lineage>
</organism>
<reference evidence="2" key="1">
    <citation type="submission" date="2021-02" db="EMBL/GenBank/DDBJ databases">
        <title>Genome sequence Cadophora malorum strain M34.</title>
        <authorList>
            <person name="Stefanovic E."/>
            <person name="Vu D."/>
            <person name="Scully C."/>
            <person name="Dijksterhuis J."/>
            <person name="Roader J."/>
            <person name="Houbraken J."/>
        </authorList>
    </citation>
    <scope>NUCLEOTIDE SEQUENCE</scope>
    <source>
        <strain evidence="2">M34</strain>
    </source>
</reference>
<dbReference type="Gene3D" id="2.60.120.200">
    <property type="match status" value="1"/>
</dbReference>
<dbReference type="Proteomes" id="UP000664132">
    <property type="component" value="Unassembled WGS sequence"/>
</dbReference>
<protein>
    <recommendedName>
        <fullName evidence="4">Glycoside hydrolase family 16 protein</fullName>
    </recommendedName>
</protein>
<evidence type="ECO:0000256" key="1">
    <source>
        <dbReference type="SAM" id="MobiDB-lite"/>
    </source>
</evidence>
<dbReference type="InterPro" id="IPR013320">
    <property type="entry name" value="ConA-like_dom_sf"/>
</dbReference>
<proteinExistence type="predicted"/>
<evidence type="ECO:0008006" key="4">
    <source>
        <dbReference type="Google" id="ProtNLM"/>
    </source>
</evidence>